<dbReference type="AlphaFoldDB" id="A0A5B7DVU7"/>
<evidence type="ECO:0000313" key="2">
    <source>
        <dbReference type="EMBL" id="MPC25227.1"/>
    </source>
</evidence>
<evidence type="ECO:0000313" key="3">
    <source>
        <dbReference type="Proteomes" id="UP000324222"/>
    </source>
</evidence>
<evidence type="ECO:0000256" key="1">
    <source>
        <dbReference type="SAM" id="MobiDB-lite"/>
    </source>
</evidence>
<name>A0A5B7DVU7_PORTR</name>
<feature type="region of interest" description="Disordered" evidence="1">
    <location>
        <begin position="62"/>
        <end position="94"/>
    </location>
</feature>
<organism evidence="2 3">
    <name type="scientific">Portunus trituberculatus</name>
    <name type="common">Swimming crab</name>
    <name type="synonym">Neptunus trituberculatus</name>
    <dbReference type="NCBI Taxonomy" id="210409"/>
    <lineage>
        <taxon>Eukaryota</taxon>
        <taxon>Metazoa</taxon>
        <taxon>Ecdysozoa</taxon>
        <taxon>Arthropoda</taxon>
        <taxon>Crustacea</taxon>
        <taxon>Multicrustacea</taxon>
        <taxon>Malacostraca</taxon>
        <taxon>Eumalacostraca</taxon>
        <taxon>Eucarida</taxon>
        <taxon>Decapoda</taxon>
        <taxon>Pleocyemata</taxon>
        <taxon>Brachyura</taxon>
        <taxon>Eubrachyura</taxon>
        <taxon>Portunoidea</taxon>
        <taxon>Portunidae</taxon>
        <taxon>Portuninae</taxon>
        <taxon>Portunus</taxon>
    </lineage>
</organism>
<reference evidence="2 3" key="1">
    <citation type="submission" date="2019-05" db="EMBL/GenBank/DDBJ databases">
        <title>Another draft genome of Portunus trituberculatus and its Hox gene families provides insights of decapod evolution.</title>
        <authorList>
            <person name="Jeong J.-H."/>
            <person name="Song I."/>
            <person name="Kim S."/>
            <person name="Choi T."/>
            <person name="Kim D."/>
            <person name="Ryu S."/>
            <person name="Kim W."/>
        </authorList>
    </citation>
    <scope>NUCLEOTIDE SEQUENCE [LARGE SCALE GENOMIC DNA]</scope>
    <source>
        <tissue evidence="2">Muscle</tissue>
    </source>
</reference>
<dbReference type="Proteomes" id="UP000324222">
    <property type="component" value="Unassembled WGS sequence"/>
</dbReference>
<dbReference type="EMBL" id="VSRR010001435">
    <property type="protein sequence ID" value="MPC25227.1"/>
    <property type="molecule type" value="Genomic_DNA"/>
</dbReference>
<sequence>MLCWYVNSLESQDFARCLFGLLYFVITANHSTAQHLNQFLNMVTATMVEKGARLCLATSSTNSSLASSTGVSEEGQDPGLITIDNPEGPKAERQENEGLGLVLGLLEQCGKVLGRIL</sequence>
<gene>
    <name evidence="2" type="ORF">E2C01_018332</name>
</gene>
<accession>A0A5B7DVU7</accession>
<comment type="caution">
    <text evidence="2">The sequence shown here is derived from an EMBL/GenBank/DDBJ whole genome shotgun (WGS) entry which is preliminary data.</text>
</comment>
<keyword evidence="3" id="KW-1185">Reference proteome</keyword>
<protein>
    <submittedName>
        <fullName evidence="2">Uncharacterized protein</fullName>
    </submittedName>
</protein>
<proteinExistence type="predicted"/>